<dbReference type="InterPro" id="IPR029033">
    <property type="entry name" value="His_PPase_superfam"/>
</dbReference>
<dbReference type="EMBL" id="RBXP01000014">
    <property type="protein sequence ID" value="RKT58570.1"/>
    <property type="molecule type" value="Genomic_DNA"/>
</dbReference>
<dbReference type="GO" id="GO:0016791">
    <property type="term" value="F:phosphatase activity"/>
    <property type="evidence" value="ECO:0007669"/>
    <property type="project" value="TreeGrafter"/>
</dbReference>
<sequence length="177" mass="19041">MAALTLYLVRHPRPLIAPGVCYGQLDVAAENPAPIVERLRRELPPGLPLWSSPLQRCRTLAEALQPAPRLDARLMELDFGAWEGRPWDAIARAELDAWAADIDGYAPPGGESPRQLQQRVLAFVDELPAGAHLLVTHAGVIRALLAAAAGETQAAALNRPAPAYGSLTRLDYSSGSR</sequence>
<accession>A0A495WBN4</accession>
<dbReference type="GO" id="GO:0005737">
    <property type="term" value="C:cytoplasm"/>
    <property type="evidence" value="ECO:0007669"/>
    <property type="project" value="TreeGrafter"/>
</dbReference>
<dbReference type="RefSeq" id="WP_211329759.1">
    <property type="nucleotide sequence ID" value="NZ_RBXP01000014.1"/>
</dbReference>
<dbReference type="Pfam" id="PF00300">
    <property type="entry name" value="His_Phos_1"/>
    <property type="match status" value="1"/>
</dbReference>
<proteinExistence type="predicted"/>
<comment type="caution">
    <text evidence="1">The sequence shown here is derived from an EMBL/GenBank/DDBJ whole genome shotgun (WGS) entry which is preliminary data.</text>
</comment>
<dbReference type="CDD" id="cd07067">
    <property type="entry name" value="HP_PGM_like"/>
    <property type="match status" value="1"/>
</dbReference>
<dbReference type="PANTHER" id="PTHR48100">
    <property type="entry name" value="BROAD-SPECIFICITY PHOSPHATASE YOR283W-RELATED"/>
    <property type="match status" value="1"/>
</dbReference>
<dbReference type="SMART" id="SM00855">
    <property type="entry name" value="PGAM"/>
    <property type="match status" value="1"/>
</dbReference>
<gene>
    <name evidence="1" type="ORF">DFR40_1589</name>
</gene>
<evidence type="ECO:0000313" key="2">
    <source>
        <dbReference type="Proteomes" id="UP000270626"/>
    </source>
</evidence>
<dbReference type="InterPro" id="IPR050275">
    <property type="entry name" value="PGM_Phosphatase"/>
</dbReference>
<dbReference type="PANTHER" id="PTHR48100:SF1">
    <property type="entry name" value="HISTIDINE PHOSPHATASE FAMILY PROTEIN-RELATED"/>
    <property type="match status" value="1"/>
</dbReference>
<keyword evidence="2" id="KW-1185">Reference proteome</keyword>
<evidence type="ECO:0000313" key="1">
    <source>
        <dbReference type="EMBL" id="RKT58570.1"/>
    </source>
</evidence>
<reference evidence="1 2" key="1">
    <citation type="submission" date="2018-10" db="EMBL/GenBank/DDBJ databases">
        <title>Genomic Encyclopedia of Type Strains, Phase IV (KMG-IV): sequencing the most valuable type-strain genomes for metagenomic binning, comparative biology and taxonomic classification.</title>
        <authorList>
            <person name="Goeker M."/>
        </authorList>
    </citation>
    <scope>NUCLEOTIDE SEQUENCE [LARGE SCALE GENOMIC DNA]</scope>
    <source>
        <strain evidence="1 2">DSM 23841</strain>
    </source>
</reference>
<dbReference type="AlphaFoldDB" id="A0A495WBN4"/>
<dbReference type="Gene3D" id="3.40.50.1240">
    <property type="entry name" value="Phosphoglycerate mutase-like"/>
    <property type="match status" value="1"/>
</dbReference>
<dbReference type="SUPFAM" id="SSF53254">
    <property type="entry name" value="Phosphoglycerate mutase-like"/>
    <property type="match status" value="1"/>
</dbReference>
<dbReference type="Proteomes" id="UP000270626">
    <property type="component" value="Unassembled WGS sequence"/>
</dbReference>
<organism evidence="1 2">
    <name type="scientific">Azonexus fungiphilus</name>
    <dbReference type="NCBI Taxonomy" id="146940"/>
    <lineage>
        <taxon>Bacteria</taxon>
        <taxon>Pseudomonadati</taxon>
        <taxon>Pseudomonadota</taxon>
        <taxon>Betaproteobacteria</taxon>
        <taxon>Rhodocyclales</taxon>
        <taxon>Azonexaceae</taxon>
        <taxon>Azonexus</taxon>
    </lineage>
</organism>
<protein>
    <submittedName>
        <fullName evidence="1">Alpha-ribazole phosphatase</fullName>
    </submittedName>
</protein>
<name>A0A495WBN4_9RHOO</name>
<dbReference type="InterPro" id="IPR013078">
    <property type="entry name" value="His_Pase_superF_clade-1"/>
</dbReference>